<sequence length="237" mass="26350">MIDVRNVKQTYGKKVILQDVTFSMNKGEIVGLLGPSGSGKTTLIKALIGMSRPTEGEIRVLGIKQPSLKPMKQIGYMAQSDALYEELTARANLAYFGRLYGLGGKNLKKRIQESLSFVNLDSETKKAVQHYSGGMKRRLSLAISLIHNPQLIFLDEPTVGIDPALKRVFWNEFQRLRDQGKSFLVSTHVMDEAERCDRLLIVSDGRLIDAGTPEALKQTYGTIEEAFLKAGENLCKS</sequence>
<dbReference type="Pfam" id="PF00005">
    <property type="entry name" value="ABC_tran"/>
    <property type="match status" value="1"/>
</dbReference>
<accession>A0A917Y2E5</accession>
<dbReference type="SUPFAM" id="SSF52540">
    <property type="entry name" value="P-loop containing nucleoside triphosphate hydrolases"/>
    <property type="match status" value="1"/>
</dbReference>
<dbReference type="InterPro" id="IPR003593">
    <property type="entry name" value="AAA+_ATPase"/>
</dbReference>
<dbReference type="InterPro" id="IPR027417">
    <property type="entry name" value="P-loop_NTPase"/>
</dbReference>
<evidence type="ECO:0000256" key="2">
    <source>
        <dbReference type="ARBA" id="ARBA00022840"/>
    </source>
</evidence>
<feature type="domain" description="ABC transporter" evidence="3">
    <location>
        <begin position="2"/>
        <end position="229"/>
    </location>
</feature>
<dbReference type="InterPro" id="IPR017871">
    <property type="entry name" value="ABC_transporter-like_CS"/>
</dbReference>
<proteinExistence type="predicted"/>
<keyword evidence="2" id="KW-0067">ATP-binding</keyword>
<organism evidence="4 5">
    <name type="scientific">Oceanobacillus indicireducens</name>
    <dbReference type="NCBI Taxonomy" id="1004261"/>
    <lineage>
        <taxon>Bacteria</taxon>
        <taxon>Bacillati</taxon>
        <taxon>Bacillota</taxon>
        <taxon>Bacilli</taxon>
        <taxon>Bacillales</taxon>
        <taxon>Bacillaceae</taxon>
        <taxon>Oceanobacillus</taxon>
    </lineage>
</organism>
<reference evidence="4" key="2">
    <citation type="submission" date="2020-09" db="EMBL/GenBank/DDBJ databases">
        <authorList>
            <person name="Sun Q."/>
            <person name="Ohkuma M."/>
        </authorList>
    </citation>
    <scope>NUCLEOTIDE SEQUENCE</scope>
    <source>
        <strain evidence="4">JCM 17251</strain>
    </source>
</reference>
<reference evidence="4" key="1">
    <citation type="journal article" date="2014" name="Int. J. Syst. Evol. Microbiol.">
        <title>Complete genome sequence of Corynebacterium casei LMG S-19264T (=DSM 44701T), isolated from a smear-ripened cheese.</title>
        <authorList>
            <consortium name="US DOE Joint Genome Institute (JGI-PGF)"/>
            <person name="Walter F."/>
            <person name="Albersmeier A."/>
            <person name="Kalinowski J."/>
            <person name="Ruckert C."/>
        </authorList>
    </citation>
    <scope>NUCLEOTIDE SEQUENCE</scope>
    <source>
        <strain evidence="4">JCM 17251</strain>
    </source>
</reference>
<protein>
    <submittedName>
        <fullName evidence="4">Glycosyl transferase family 2</fullName>
    </submittedName>
</protein>
<dbReference type="CDD" id="cd03230">
    <property type="entry name" value="ABC_DR_subfamily_A"/>
    <property type="match status" value="1"/>
</dbReference>
<dbReference type="Gene3D" id="3.40.50.300">
    <property type="entry name" value="P-loop containing nucleotide triphosphate hydrolases"/>
    <property type="match status" value="1"/>
</dbReference>
<dbReference type="PROSITE" id="PS00211">
    <property type="entry name" value="ABC_TRANSPORTER_1"/>
    <property type="match status" value="1"/>
</dbReference>
<dbReference type="PROSITE" id="PS50893">
    <property type="entry name" value="ABC_TRANSPORTER_2"/>
    <property type="match status" value="1"/>
</dbReference>
<name>A0A917Y2E5_9BACI</name>
<dbReference type="PANTHER" id="PTHR43038:SF3">
    <property type="entry name" value="ABC TRANSPORTER G FAMILY MEMBER 20 ISOFORM X1"/>
    <property type="match status" value="1"/>
</dbReference>
<dbReference type="InterPro" id="IPR003439">
    <property type="entry name" value="ABC_transporter-like_ATP-bd"/>
</dbReference>
<evidence type="ECO:0000259" key="3">
    <source>
        <dbReference type="PROSITE" id="PS50893"/>
    </source>
</evidence>
<dbReference type="PANTHER" id="PTHR43038">
    <property type="entry name" value="ATP-BINDING CASSETTE, SUB-FAMILY H, MEMBER 1"/>
    <property type="match status" value="1"/>
</dbReference>
<dbReference type="GO" id="GO:0016740">
    <property type="term" value="F:transferase activity"/>
    <property type="evidence" value="ECO:0007669"/>
    <property type="project" value="UniProtKB-KW"/>
</dbReference>
<dbReference type="EMBL" id="BMOS01000023">
    <property type="protein sequence ID" value="GGN62385.1"/>
    <property type="molecule type" value="Genomic_DNA"/>
</dbReference>
<keyword evidence="1" id="KW-0547">Nucleotide-binding</keyword>
<dbReference type="Proteomes" id="UP000624041">
    <property type="component" value="Unassembled WGS sequence"/>
</dbReference>
<dbReference type="RefSeq" id="WP_188858380.1">
    <property type="nucleotide sequence ID" value="NZ_BMOS01000023.1"/>
</dbReference>
<dbReference type="GO" id="GO:0005524">
    <property type="term" value="F:ATP binding"/>
    <property type="evidence" value="ECO:0007669"/>
    <property type="project" value="UniProtKB-KW"/>
</dbReference>
<evidence type="ECO:0000256" key="1">
    <source>
        <dbReference type="ARBA" id="ARBA00022741"/>
    </source>
</evidence>
<dbReference type="AlphaFoldDB" id="A0A917Y2E5"/>
<keyword evidence="5" id="KW-1185">Reference proteome</keyword>
<gene>
    <name evidence="4" type="ORF">GCM10007971_28250</name>
</gene>
<keyword evidence="4" id="KW-0808">Transferase</keyword>
<dbReference type="GO" id="GO:0016887">
    <property type="term" value="F:ATP hydrolysis activity"/>
    <property type="evidence" value="ECO:0007669"/>
    <property type="project" value="InterPro"/>
</dbReference>
<dbReference type="SMART" id="SM00382">
    <property type="entry name" value="AAA"/>
    <property type="match status" value="1"/>
</dbReference>
<comment type="caution">
    <text evidence="4">The sequence shown here is derived from an EMBL/GenBank/DDBJ whole genome shotgun (WGS) entry which is preliminary data.</text>
</comment>
<evidence type="ECO:0000313" key="4">
    <source>
        <dbReference type="EMBL" id="GGN62385.1"/>
    </source>
</evidence>
<evidence type="ECO:0000313" key="5">
    <source>
        <dbReference type="Proteomes" id="UP000624041"/>
    </source>
</evidence>